<protein>
    <recommendedName>
        <fullName evidence="5">ABC transporter</fullName>
    </recommendedName>
</protein>
<feature type="region of interest" description="Disordered" evidence="1">
    <location>
        <begin position="1"/>
        <end position="44"/>
    </location>
</feature>
<organism evidence="3 4">
    <name type="scientific">Leucobacter rhizosphaerae</name>
    <dbReference type="NCBI Taxonomy" id="2932245"/>
    <lineage>
        <taxon>Bacteria</taxon>
        <taxon>Bacillati</taxon>
        <taxon>Actinomycetota</taxon>
        <taxon>Actinomycetes</taxon>
        <taxon>Micrococcales</taxon>
        <taxon>Microbacteriaceae</taxon>
        <taxon>Leucobacter</taxon>
    </lineage>
</organism>
<proteinExistence type="predicted"/>
<keyword evidence="2" id="KW-1133">Transmembrane helix</keyword>
<feature type="transmembrane region" description="Helical" evidence="2">
    <location>
        <begin position="220"/>
        <end position="242"/>
    </location>
</feature>
<keyword evidence="4" id="KW-1185">Reference proteome</keyword>
<evidence type="ECO:0000256" key="1">
    <source>
        <dbReference type="SAM" id="MobiDB-lite"/>
    </source>
</evidence>
<evidence type="ECO:0000313" key="3">
    <source>
        <dbReference type="EMBL" id="UOQ61395.1"/>
    </source>
</evidence>
<gene>
    <name evidence="3" type="ORF">MUN76_05335</name>
</gene>
<accession>A0ABY4FYM2</accession>
<evidence type="ECO:0000256" key="2">
    <source>
        <dbReference type="SAM" id="Phobius"/>
    </source>
</evidence>
<feature type="compositionally biased region" description="Basic and acidic residues" evidence="1">
    <location>
        <begin position="17"/>
        <end position="34"/>
    </location>
</feature>
<sequence length="316" mass="32912">MSENRDTPPGAPVEETETSRSDVRDAVERARDSAEEAGAGDAAAVETVVVEETVVETVVDADGAAAEQVRREKLAAIDTELDLEPAGAAAGETSRLTTLDDLPSAAADTPVAAASDARDGEIRISSDHPMAAFYVQTPMPPDIKGNRGGGVLIAILATLGFAAVYAGVLALWIAPSTPPSQFVDRVTELALNWGFIAGVVAFLLGLVLLVLIFGRAGWWAYVLGGFFVGALVWIAATIGSAVSADGVRVLFERSPLDNIGEFGLSIPAIAAALVAREATIWFGAWIGARGRKLKTRNAEALAEYEVAVAEAQAKQA</sequence>
<feature type="transmembrane region" description="Helical" evidence="2">
    <location>
        <begin position="262"/>
        <end position="286"/>
    </location>
</feature>
<feature type="transmembrane region" description="Helical" evidence="2">
    <location>
        <begin position="193"/>
        <end position="213"/>
    </location>
</feature>
<name>A0ABY4FYM2_9MICO</name>
<keyword evidence="2" id="KW-0472">Membrane</keyword>
<evidence type="ECO:0000313" key="4">
    <source>
        <dbReference type="Proteomes" id="UP000831775"/>
    </source>
</evidence>
<feature type="transmembrane region" description="Helical" evidence="2">
    <location>
        <begin position="149"/>
        <end position="173"/>
    </location>
</feature>
<evidence type="ECO:0008006" key="5">
    <source>
        <dbReference type="Google" id="ProtNLM"/>
    </source>
</evidence>
<keyword evidence="2" id="KW-0812">Transmembrane</keyword>
<reference evidence="3 4" key="1">
    <citation type="submission" date="2022-04" db="EMBL/GenBank/DDBJ databases">
        <title>Leucobacter sp. isolated from rhizosphere of onion.</title>
        <authorList>
            <person name="Won M."/>
            <person name="Lee C.-M."/>
            <person name="Woen H.-Y."/>
            <person name="Kwon S.-W."/>
        </authorList>
    </citation>
    <scope>NUCLEOTIDE SEQUENCE [LARGE SCALE GENOMIC DNA]</scope>
    <source>
        <strain evidence="3 4">H25R-14</strain>
    </source>
</reference>
<dbReference type="RefSeq" id="WP_244687821.1">
    <property type="nucleotide sequence ID" value="NZ_CP095043.1"/>
</dbReference>
<dbReference type="Proteomes" id="UP000831775">
    <property type="component" value="Chromosome"/>
</dbReference>
<dbReference type="EMBL" id="CP095043">
    <property type="protein sequence ID" value="UOQ61395.1"/>
    <property type="molecule type" value="Genomic_DNA"/>
</dbReference>